<feature type="domain" description="Phage head morphogenesis" evidence="1">
    <location>
        <begin position="156"/>
        <end position="235"/>
    </location>
</feature>
<dbReference type="InterPro" id="IPR006528">
    <property type="entry name" value="Phage_head_morphogenesis_dom"/>
</dbReference>
<organism evidence="2">
    <name type="scientific">marine sediment metagenome</name>
    <dbReference type="NCBI Taxonomy" id="412755"/>
    <lineage>
        <taxon>unclassified sequences</taxon>
        <taxon>metagenomes</taxon>
        <taxon>ecological metagenomes</taxon>
    </lineage>
</organism>
<feature type="non-terminal residue" evidence="2">
    <location>
        <position position="235"/>
    </location>
</feature>
<protein>
    <recommendedName>
        <fullName evidence="1">Phage head morphogenesis domain-containing protein</fullName>
    </recommendedName>
</protein>
<dbReference type="EMBL" id="BARS01051424">
    <property type="protein sequence ID" value="GAG45270.1"/>
    <property type="molecule type" value="Genomic_DNA"/>
</dbReference>
<evidence type="ECO:0000313" key="2">
    <source>
        <dbReference type="EMBL" id="GAG45270.1"/>
    </source>
</evidence>
<gene>
    <name evidence="2" type="ORF">S01H1_76605</name>
</gene>
<dbReference type="Pfam" id="PF04233">
    <property type="entry name" value="Phage_Mu_F"/>
    <property type="match status" value="1"/>
</dbReference>
<dbReference type="AlphaFoldDB" id="X0XPW0"/>
<reference evidence="2" key="1">
    <citation type="journal article" date="2014" name="Front. Microbiol.">
        <title>High frequency of phylogenetically diverse reductive dehalogenase-homologous genes in deep subseafloor sedimentary metagenomes.</title>
        <authorList>
            <person name="Kawai M."/>
            <person name="Futagami T."/>
            <person name="Toyoda A."/>
            <person name="Takaki Y."/>
            <person name="Nishi S."/>
            <person name="Hori S."/>
            <person name="Arai W."/>
            <person name="Tsubouchi T."/>
            <person name="Morono Y."/>
            <person name="Uchiyama I."/>
            <person name="Ito T."/>
            <person name="Fujiyama A."/>
            <person name="Inagaki F."/>
            <person name="Takami H."/>
        </authorList>
    </citation>
    <scope>NUCLEOTIDE SEQUENCE</scope>
    <source>
        <strain evidence="2">Expedition CK06-06</strain>
    </source>
</reference>
<evidence type="ECO:0000259" key="1">
    <source>
        <dbReference type="Pfam" id="PF04233"/>
    </source>
</evidence>
<proteinExistence type="predicted"/>
<name>X0XPW0_9ZZZZ</name>
<comment type="caution">
    <text evidence="2">The sequence shown here is derived from an EMBL/GenBank/DDBJ whole genome shotgun (WGS) entry which is preliminary data.</text>
</comment>
<sequence>MTNEITVNVSKELLDISIAYVDELKRSLLFEKLFKSLASHEKKIGTMIIGIWEQERKIVISNLKKMKKAWLEKDAVDQILYPRKQFEVKIAKETKPILESLMEERGSEELRRLGKPKKQTAEAGIAFDVQNPNVQKWLNTYIPEFSSKLETVSIDKLRAELIAGMAAGEGVPELIKRVNLVYDNWNKIRSEAIAQNQALRASNRAALESYRQSGVVKKKIWITHLDARTCLSCRR</sequence>
<accession>X0XPW0</accession>